<dbReference type="PaxDb" id="6945-B7P6H8"/>
<evidence type="ECO:0000313" key="2">
    <source>
        <dbReference type="EnsemblMetazoa" id="ISCW000632-PA"/>
    </source>
</evidence>
<organism>
    <name type="scientific">Ixodes scapularis</name>
    <name type="common">Black-legged tick</name>
    <name type="synonym">Deer tick</name>
    <dbReference type="NCBI Taxonomy" id="6945"/>
    <lineage>
        <taxon>Eukaryota</taxon>
        <taxon>Metazoa</taxon>
        <taxon>Ecdysozoa</taxon>
        <taxon>Arthropoda</taxon>
        <taxon>Chelicerata</taxon>
        <taxon>Arachnida</taxon>
        <taxon>Acari</taxon>
        <taxon>Parasitiformes</taxon>
        <taxon>Ixodida</taxon>
        <taxon>Ixodoidea</taxon>
        <taxon>Ixodidae</taxon>
        <taxon>Ixodinae</taxon>
        <taxon>Ixodes</taxon>
    </lineage>
</organism>
<dbReference type="VEuPathDB" id="VectorBase:ISCP_016160"/>
<sequence>VVLAVCGDNLSQHKLAGFTCSFSKGRVCRFCMASANKLHEITREDLCQVRTCDIHRVHLAAVSVNSDLNCKLYGVAGISPLATLPYFDVTAQMAPDIMHDLFEGVFVYVIRHVLKGLITDKVLAKSDLEKVVNFPYGYNDRKNRPEEISPSFIAGASNLKGTACQKWCLFRLMPLIFSSSVPEGNPHWDVLLKLQHVADIILAEQMPDDIVAYLEVAVEAFLKSFCAMYPDVGLIPKMHYIVHYARMTEGLGPLRQFWCLRFE</sequence>
<protein>
    <submittedName>
        <fullName evidence="1 2">Uncharacterized protein</fullName>
    </submittedName>
</protein>
<dbReference type="EMBL" id="ABJB010591571">
    <property type="status" value="NOT_ANNOTATED_CDS"/>
    <property type="molecule type" value="Genomic_DNA"/>
</dbReference>
<dbReference type="AlphaFoldDB" id="B7P6H8"/>
<dbReference type="EnsemblMetazoa" id="ISCW000632-RA">
    <property type="protein sequence ID" value="ISCW000632-PA"/>
    <property type="gene ID" value="ISCW000632"/>
</dbReference>
<dbReference type="OrthoDB" id="8191210at2759"/>
<dbReference type="Proteomes" id="UP000001555">
    <property type="component" value="Unassembled WGS sequence"/>
</dbReference>
<dbReference type="VEuPathDB" id="VectorBase:ISCW000632"/>
<proteinExistence type="predicted"/>
<gene>
    <name evidence="1" type="ORF">IscW_ISCW000632</name>
</gene>
<evidence type="ECO:0000313" key="3">
    <source>
        <dbReference type="Proteomes" id="UP000001555"/>
    </source>
</evidence>
<dbReference type="VEuPathDB" id="VectorBase:ISCI000632"/>
<dbReference type="EMBL" id="DS645761">
    <property type="protein sequence ID" value="EEC02200.1"/>
    <property type="molecule type" value="Genomic_DNA"/>
</dbReference>
<name>B7P6H8_IXOSC</name>
<dbReference type="PANTHER" id="PTHR31912:SF34">
    <property type="entry name" value="NOTOCHORD-RELATED PROTEIN"/>
    <property type="match status" value="1"/>
</dbReference>
<dbReference type="InParanoid" id="B7P6H8"/>
<accession>B7P6H8</accession>
<keyword evidence="3" id="KW-1185">Reference proteome</keyword>
<reference evidence="2" key="2">
    <citation type="submission" date="2020-05" db="UniProtKB">
        <authorList>
            <consortium name="EnsemblMetazoa"/>
        </authorList>
    </citation>
    <scope>IDENTIFICATION</scope>
    <source>
        <strain evidence="2">wikel</strain>
    </source>
</reference>
<dbReference type="PANTHER" id="PTHR31912">
    <property type="entry name" value="IP13529P"/>
    <property type="match status" value="1"/>
</dbReference>
<feature type="non-terminal residue" evidence="1">
    <location>
        <position position="263"/>
    </location>
</feature>
<dbReference type="HOGENOM" id="CLU_020243_1_0_1"/>
<evidence type="ECO:0000313" key="1">
    <source>
        <dbReference type="EMBL" id="EEC02200.1"/>
    </source>
</evidence>
<reference evidence="1 3" key="1">
    <citation type="submission" date="2008-03" db="EMBL/GenBank/DDBJ databases">
        <title>Annotation of Ixodes scapularis.</title>
        <authorList>
            <consortium name="Ixodes scapularis Genome Project Consortium"/>
            <person name="Caler E."/>
            <person name="Hannick L.I."/>
            <person name="Bidwell S."/>
            <person name="Joardar V."/>
            <person name="Thiagarajan M."/>
            <person name="Amedeo P."/>
            <person name="Galinsky K.J."/>
            <person name="Schobel S."/>
            <person name="Inman J."/>
            <person name="Hostetler J."/>
            <person name="Miller J."/>
            <person name="Hammond M."/>
            <person name="Megy K."/>
            <person name="Lawson D."/>
            <person name="Kodira C."/>
            <person name="Sutton G."/>
            <person name="Meyer J."/>
            <person name="Hill C.A."/>
            <person name="Birren B."/>
            <person name="Nene V."/>
            <person name="Collins F."/>
            <person name="Alarcon-Chaidez F."/>
            <person name="Wikel S."/>
            <person name="Strausberg R."/>
        </authorList>
    </citation>
    <scope>NUCLEOTIDE SEQUENCE [LARGE SCALE GENOMIC DNA]</scope>
    <source>
        <strain evidence="3">Wikel</strain>
        <strain evidence="1">Wikel colony</strain>
    </source>
</reference>
<feature type="non-terminal residue" evidence="1">
    <location>
        <position position="1"/>
    </location>
</feature>